<dbReference type="Gene3D" id="3.90.76.10">
    <property type="entry name" value="Dipeptide-binding Protein, Domain 1"/>
    <property type="match status" value="1"/>
</dbReference>
<dbReference type="GO" id="GO:1904680">
    <property type="term" value="F:peptide transmembrane transporter activity"/>
    <property type="evidence" value="ECO:0007669"/>
    <property type="project" value="TreeGrafter"/>
</dbReference>
<dbReference type="Gene3D" id="3.40.190.10">
    <property type="entry name" value="Periplasmic binding protein-like II"/>
    <property type="match status" value="1"/>
</dbReference>
<dbReference type="GO" id="GO:0042597">
    <property type="term" value="C:periplasmic space"/>
    <property type="evidence" value="ECO:0007669"/>
    <property type="project" value="UniProtKB-ARBA"/>
</dbReference>
<evidence type="ECO:0000259" key="4">
    <source>
        <dbReference type="Pfam" id="PF00496"/>
    </source>
</evidence>
<dbReference type="InterPro" id="IPR000914">
    <property type="entry name" value="SBP_5_dom"/>
</dbReference>
<comment type="caution">
    <text evidence="5">The sequence shown here is derived from an EMBL/GenBank/DDBJ whole genome shotgun (WGS) entry which is preliminary data.</text>
</comment>
<evidence type="ECO:0000256" key="3">
    <source>
        <dbReference type="ARBA" id="ARBA00022729"/>
    </source>
</evidence>
<dbReference type="AlphaFoldDB" id="A0A644VLV1"/>
<dbReference type="CDD" id="cd00995">
    <property type="entry name" value="PBP2_NikA_DppA_OppA_like"/>
    <property type="match status" value="1"/>
</dbReference>
<dbReference type="PROSITE" id="PS51257">
    <property type="entry name" value="PROKAR_LIPOPROTEIN"/>
    <property type="match status" value="1"/>
</dbReference>
<dbReference type="PANTHER" id="PTHR30290">
    <property type="entry name" value="PERIPLASMIC BINDING COMPONENT OF ABC TRANSPORTER"/>
    <property type="match status" value="1"/>
</dbReference>
<comment type="similarity">
    <text evidence="1">Belongs to the bacterial solute-binding protein 5 family.</text>
</comment>
<organism evidence="5">
    <name type="scientific">bioreactor metagenome</name>
    <dbReference type="NCBI Taxonomy" id="1076179"/>
    <lineage>
        <taxon>unclassified sequences</taxon>
        <taxon>metagenomes</taxon>
        <taxon>ecological metagenomes</taxon>
    </lineage>
</organism>
<name>A0A644VLV1_9ZZZZ</name>
<proteinExistence type="inferred from homology"/>
<evidence type="ECO:0000256" key="2">
    <source>
        <dbReference type="ARBA" id="ARBA00022448"/>
    </source>
</evidence>
<dbReference type="InterPro" id="IPR030678">
    <property type="entry name" value="Peptide/Ni-bd"/>
</dbReference>
<evidence type="ECO:0000313" key="5">
    <source>
        <dbReference type="EMBL" id="MPL92265.1"/>
    </source>
</evidence>
<dbReference type="Pfam" id="PF00496">
    <property type="entry name" value="SBP_bac_5"/>
    <property type="match status" value="1"/>
</dbReference>
<dbReference type="Gene3D" id="3.10.105.10">
    <property type="entry name" value="Dipeptide-binding Protein, Domain 3"/>
    <property type="match status" value="1"/>
</dbReference>
<keyword evidence="2" id="KW-0813">Transport</keyword>
<dbReference type="GO" id="GO:0043190">
    <property type="term" value="C:ATP-binding cassette (ABC) transporter complex"/>
    <property type="evidence" value="ECO:0007669"/>
    <property type="project" value="InterPro"/>
</dbReference>
<dbReference type="PANTHER" id="PTHR30290:SF9">
    <property type="entry name" value="OLIGOPEPTIDE-BINDING PROTEIN APPA"/>
    <property type="match status" value="1"/>
</dbReference>
<dbReference type="InterPro" id="IPR039424">
    <property type="entry name" value="SBP_5"/>
</dbReference>
<dbReference type="PIRSF" id="PIRSF002741">
    <property type="entry name" value="MppA"/>
    <property type="match status" value="1"/>
</dbReference>
<dbReference type="SUPFAM" id="SSF53850">
    <property type="entry name" value="Periplasmic binding protein-like II"/>
    <property type="match status" value="1"/>
</dbReference>
<feature type="domain" description="Solute-binding protein family 5" evidence="4">
    <location>
        <begin position="78"/>
        <end position="466"/>
    </location>
</feature>
<keyword evidence="3" id="KW-0732">Signal</keyword>
<reference evidence="5" key="1">
    <citation type="submission" date="2019-08" db="EMBL/GenBank/DDBJ databases">
        <authorList>
            <person name="Kucharzyk K."/>
            <person name="Murdoch R.W."/>
            <person name="Higgins S."/>
            <person name="Loffler F."/>
        </authorList>
    </citation>
    <scope>NUCLEOTIDE SEQUENCE</scope>
</reference>
<gene>
    <name evidence="5" type="primary">hbpA_4</name>
    <name evidence="5" type="ORF">SDC9_38363</name>
</gene>
<dbReference type="GO" id="GO:0015833">
    <property type="term" value="P:peptide transport"/>
    <property type="evidence" value="ECO:0007669"/>
    <property type="project" value="TreeGrafter"/>
</dbReference>
<dbReference type="EMBL" id="VSSQ01000353">
    <property type="protein sequence ID" value="MPL92265.1"/>
    <property type="molecule type" value="Genomic_DNA"/>
</dbReference>
<accession>A0A644VLV1</accession>
<sequence>MKLLYKFKVLYGLFFVLIIHILVSCSNDKAPEQIKIFRYNESANISSLDPAFAKDQAMIWANLQLFNGLVQLDSSLNVQPCIAKDWEISSNGLIYTFHIRNDVFFHNHPLFKGKKRKVIADDFVYSFNRIVDPKIASPGAWIFNLVKQDTLSKEYSFKAINDSTLQIELNEAFSPFLGLLTMPYASVVPKEIAKHYGEDFRKNPVGTGPFYFKLWKEGVKLILLKNENYFEKDSKGNALPYLDAVNITFIVDKQSVFLEFVKGNIDFISGIDPNYKDEVLTRHGTLQDKYKDKINLTTQPYLNTEYLGFMVDKNKSPKDNPLLNKKIRQAINYGFDREKMIKYLRNNIGLAGTNGIIPKGLAGFDPSNSIGYNFNPEKAKLLLKEAGYPNGKGLPPISIATTSTYLDLCKYIQGQLNLIGFNIKIDVNPPGALRENIAQSKIMWFRGSWIADYPDAENYLSLFYSPNFCPKGPNYTHFSNPNFDKLYRQAQSETSLEKRTKLYKEMDKLIMEEAPIVVLYYDQVLRFSQKNIEGLSSNPMNLLVLKNVRKK</sequence>
<evidence type="ECO:0000256" key="1">
    <source>
        <dbReference type="ARBA" id="ARBA00005695"/>
    </source>
</evidence>
<protein>
    <submittedName>
        <fullName evidence="5">Heme-binding protein A</fullName>
    </submittedName>
</protein>